<accession>A0A542Z9D8</accession>
<sequence length="132" mass="14255">MTAPQTQTPQLTFQSGIVGFPEAQRFTLVEGGGEGVFELMSEDEQGPSFVVVAPQPFFPDYAPVIDDVTAERLEITDAEDALLLLVVTLRENPEDASANLLAPLVVNHRTHQAAQVVLTGQQFPLRAPLLSA</sequence>
<comment type="subunit">
    <text evidence="4">Interacts with translational regulator CsrA and flagellin(s).</text>
</comment>
<evidence type="ECO:0000256" key="4">
    <source>
        <dbReference type="HAMAP-Rule" id="MF_01185"/>
    </source>
</evidence>
<keyword evidence="2 4" id="KW-1005">Bacterial flagellum biogenesis</keyword>
<keyword evidence="3 4" id="KW-0810">Translation regulation</keyword>
<keyword evidence="1 4" id="KW-0963">Cytoplasm</keyword>
<dbReference type="Proteomes" id="UP000319514">
    <property type="component" value="Unassembled WGS sequence"/>
</dbReference>
<keyword evidence="6" id="KW-1185">Reference proteome</keyword>
<dbReference type="PANTHER" id="PTHR39190:SF1">
    <property type="entry name" value="FLAGELLAR ASSEMBLY FACTOR FLIW"/>
    <property type="match status" value="1"/>
</dbReference>
<gene>
    <name evidence="4" type="primary">fliW</name>
    <name evidence="5" type="ORF">FB474_3722</name>
</gene>
<dbReference type="InterPro" id="IPR024046">
    <property type="entry name" value="Flagellar_assmbl_FliW_dom_sf"/>
</dbReference>
<dbReference type="EMBL" id="VFOQ01000002">
    <property type="protein sequence ID" value="TQL56954.1"/>
    <property type="molecule type" value="Genomic_DNA"/>
</dbReference>
<dbReference type="Gene3D" id="2.30.290.10">
    <property type="entry name" value="BH3618-like"/>
    <property type="match status" value="1"/>
</dbReference>
<dbReference type="AlphaFoldDB" id="A0A542Z9D8"/>
<dbReference type="PANTHER" id="PTHR39190">
    <property type="entry name" value="FLAGELLAR ASSEMBLY FACTOR FLIW"/>
    <property type="match status" value="1"/>
</dbReference>
<proteinExistence type="inferred from homology"/>
<evidence type="ECO:0000256" key="3">
    <source>
        <dbReference type="ARBA" id="ARBA00022845"/>
    </source>
</evidence>
<organism evidence="5 6">
    <name type="scientific">Oryzihumus leptocrescens</name>
    <dbReference type="NCBI Taxonomy" id="297536"/>
    <lineage>
        <taxon>Bacteria</taxon>
        <taxon>Bacillati</taxon>
        <taxon>Actinomycetota</taxon>
        <taxon>Actinomycetes</taxon>
        <taxon>Micrococcales</taxon>
        <taxon>Intrasporangiaceae</taxon>
        <taxon>Oryzihumus</taxon>
    </lineage>
</organism>
<evidence type="ECO:0000313" key="5">
    <source>
        <dbReference type="EMBL" id="TQL56954.1"/>
    </source>
</evidence>
<dbReference type="GO" id="GO:0006417">
    <property type="term" value="P:regulation of translation"/>
    <property type="evidence" value="ECO:0007669"/>
    <property type="project" value="UniProtKB-KW"/>
</dbReference>
<comment type="similarity">
    <text evidence="4">Belongs to the FliW family.</text>
</comment>
<keyword evidence="5" id="KW-0969">Cilium</keyword>
<comment type="function">
    <text evidence="4">Acts as an anti-CsrA protein, binds CsrA and prevents it from repressing translation of its target genes, one of which is flagellin. Binds to flagellin and participates in the assembly of the flagellum.</text>
</comment>
<dbReference type="HAMAP" id="MF_01185">
    <property type="entry name" value="FliW"/>
    <property type="match status" value="1"/>
</dbReference>
<protein>
    <recommendedName>
        <fullName evidence="4">Flagellar assembly factor FliW</fullName>
    </recommendedName>
</protein>
<dbReference type="GO" id="GO:0005737">
    <property type="term" value="C:cytoplasm"/>
    <property type="evidence" value="ECO:0007669"/>
    <property type="project" value="UniProtKB-SubCell"/>
</dbReference>
<keyword evidence="4" id="KW-0143">Chaperone</keyword>
<dbReference type="SUPFAM" id="SSF141457">
    <property type="entry name" value="BH3618-like"/>
    <property type="match status" value="1"/>
</dbReference>
<evidence type="ECO:0000313" key="6">
    <source>
        <dbReference type="Proteomes" id="UP000319514"/>
    </source>
</evidence>
<keyword evidence="5" id="KW-0282">Flagellum</keyword>
<comment type="subcellular location">
    <subcellularLocation>
        <location evidence="4">Cytoplasm</location>
    </subcellularLocation>
</comment>
<evidence type="ECO:0000256" key="1">
    <source>
        <dbReference type="ARBA" id="ARBA00022490"/>
    </source>
</evidence>
<comment type="caution">
    <text evidence="5">The sequence shown here is derived from an EMBL/GenBank/DDBJ whole genome shotgun (WGS) entry which is preliminary data.</text>
</comment>
<keyword evidence="5" id="KW-0966">Cell projection</keyword>
<name>A0A542Z9D8_9MICO</name>
<dbReference type="GO" id="GO:0044780">
    <property type="term" value="P:bacterial-type flagellum assembly"/>
    <property type="evidence" value="ECO:0007669"/>
    <property type="project" value="UniProtKB-UniRule"/>
</dbReference>
<reference evidence="5 6" key="1">
    <citation type="submission" date="2019-06" db="EMBL/GenBank/DDBJ databases">
        <title>Sequencing the genomes of 1000 actinobacteria strains.</title>
        <authorList>
            <person name="Klenk H.-P."/>
        </authorList>
    </citation>
    <scope>NUCLEOTIDE SEQUENCE [LARGE SCALE GENOMIC DNA]</scope>
    <source>
        <strain evidence="5 6">DSM 18082</strain>
    </source>
</reference>
<evidence type="ECO:0000256" key="2">
    <source>
        <dbReference type="ARBA" id="ARBA00022795"/>
    </source>
</evidence>
<dbReference type="InterPro" id="IPR003775">
    <property type="entry name" value="Flagellar_assembly_factor_FliW"/>
</dbReference>
<dbReference type="Pfam" id="PF02623">
    <property type="entry name" value="FliW"/>
    <property type="match status" value="1"/>
</dbReference>